<dbReference type="SUPFAM" id="SSF56349">
    <property type="entry name" value="DNA breaking-rejoining enzymes"/>
    <property type="match status" value="1"/>
</dbReference>
<dbReference type="InterPro" id="IPR050090">
    <property type="entry name" value="Tyrosine_recombinase_XerCD"/>
</dbReference>
<dbReference type="OrthoDB" id="662444at2"/>
<dbReference type="EMBL" id="FCOM02000072">
    <property type="protein sequence ID" value="SAL86396.1"/>
    <property type="molecule type" value="Genomic_DNA"/>
</dbReference>
<name>A0A158KZ13_9BURK</name>
<evidence type="ECO:0000256" key="3">
    <source>
        <dbReference type="ARBA" id="ARBA00023172"/>
    </source>
</evidence>
<keyword evidence="8" id="KW-1185">Reference proteome</keyword>
<dbReference type="GO" id="GO:0003677">
    <property type="term" value="F:DNA binding"/>
    <property type="evidence" value="ECO:0007669"/>
    <property type="project" value="UniProtKB-UniRule"/>
</dbReference>
<organism evidence="7 8">
    <name type="scientific">Caballeronia arvi</name>
    <dbReference type="NCBI Taxonomy" id="1777135"/>
    <lineage>
        <taxon>Bacteria</taxon>
        <taxon>Pseudomonadati</taxon>
        <taxon>Pseudomonadota</taxon>
        <taxon>Betaproteobacteria</taxon>
        <taxon>Burkholderiales</taxon>
        <taxon>Burkholderiaceae</taxon>
        <taxon>Caballeronia</taxon>
    </lineage>
</organism>
<dbReference type="InterPro" id="IPR002104">
    <property type="entry name" value="Integrase_catalytic"/>
</dbReference>
<dbReference type="GO" id="GO:0015074">
    <property type="term" value="P:DNA integration"/>
    <property type="evidence" value="ECO:0007669"/>
    <property type="project" value="UniProtKB-KW"/>
</dbReference>
<dbReference type="Gene3D" id="1.10.443.10">
    <property type="entry name" value="Intergrase catalytic core"/>
    <property type="match status" value="1"/>
</dbReference>
<dbReference type="GO" id="GO:0006310">
    <property type="term" value="P:DNA recombination"/>
    <property type="evidence" value="ECO:0007669"/>
    <property type="project" value="UniProtKB-KW"/>
</dbReference>
<evidence type="ECO:0000256" key="2">
    <source>
        <dbReference type="ARBA" id="ARBA00023125"/>
    </source>
</evidence>
<proteinExistence type="predicted"/>
<dbReference type="InterPro" id="IPR013762">
    <property type="entry name" value="Integrase-like_cat_sf"/>
</dbReference>
<gene>
    <name evidence="7" type="ORF">AWB74_07684</name>
</gene>
<dbReference type="Proteomes" id="UP000055019">
    <property type="component" value="Unassembled WGS sequence"/>
</dbReference>
<dbReference type="RefSeq" id="WP_160110358.1">
    <property type="nucleotide sequence ID" value="NZ_FCOM02000072.1"/>
</dbReference>
<dbReference type="Pfam" id="PF00589">
    <property type="entry name" value="Phage_integrase"/>
    <property type="match status" value="1"/>
</dbReference>
<dbReference type="PANTHER" id="PTHR30349:SF90">
    <property type="entry name" value="TYROSINE RECOMBINASE XERD"/>
    <property type="match status" value="1"/>
</dbReference>
<reference evidence="7" key="1">
    <citation type="submission" date="2016-01" db="EMBL/GenBank/DDBJ databases">
        <authorList>
            <person name="Peeters C."/>
        </authorList>
    </citation>
    <scope>NUCLEOTIDE SEQUENCE [LARGE SCALE GENOMIC DNA]</scope>
    <source>
        <strain evidence="7">LMG 29317</strain>
    </source>
</reference>
<keyword evidence="3" id="KW-0233">DNA recombination</keyword>
<evidence type="ECO:0000313" key="8">
    <source>
        <dbReference type="Proteomes" id="UP000055019"/>
    </source>
</evidence>
<evidence type="ECO:0000256" key="4">
    <source>
        <dbReference type="PROSITE-ProRule" id="PRU01248"/>
    </source>
</evidence>
<protein>
    <submittedName>
        <fullName evidence="7">Integrase family protein</fullName>
    </submittedName>
</protein>
<feature type="domain" description="Tyr recombinase" evidence="5">
    <location>
        <begin position="221"/>
        <end position="404"/>
    </location>
</feature>
<evidence type="ECO:0000259" key="5">
    <source>
        <dbReference type="PROSITE" id="PS51898"/>
    </source>
</evidence>
<keyword evidence="2 4" id="KW-0238">DNA-binding</keyword>
<dbReference type="PANTHER" id="PTHR30349">
    <property type="entry name" value="PHAGE INTEGRASE-RELATED"/>
    <property type="match status" value="1"/>
</dbReference>
<accession>A0A158KZ13</accession>
<sequence>MDKTDGKVWRLLHAPSGPLAAHIDPFGKHLNEQGYDRVYIGHQLRYVARFSRWLKANHIQIDGVVDEHANRFVARYATASAIQAGFRATIFRFITYLRQHGAISDPPVVTETTEVGRIITAYSRYLRDDQGLSTATSVQYVPFAEQFLINRFGTGAIRLSTLNAADVISSIREQASRLGPARARCATIALRSFMRFLKYRGDIKLDLAAAVPAVPNWSMTAIPRAMPSEHVNAVLASCRRDTSTSRRNYAILLLLARLGLRSSEIVQLTLDCIDWERGSLTVIGKGGSQSILPIPTDVGEAIADYLQHGRPRCNFRALFLCANAPLRSFGSQTSIGSIAYAAVTRAGISTQHRGTHQFRHALACEMLRHGASLREIGSVLRHQHSKTTGIYAKVDFVALRSLAQPWPGEAR</sequence>
<dbReference type="PROSITE" id="PS51898">
    <property type="entry name" value="TYR_RECOMBINASE"/>
    <property type="match status" value="1"/>
</dbReference>
<evidence type="ECO:0000313" key="7">
    <source>
        <dbReference type="EMBL" id="SAL86396.1"/>
    </source>
</evidence>
<dbReference type="InterPro" id="IPR044068">
    <property type="entry name" value="CB"/>
</dbReference>
<dbReference type="PROSITE" id="PS51900">
    <property type="entry name" value="CB"/>
    <property type="match status" value="1"/>
</dbReference>
<dbReference type="InterPro" id="IPR011010">
    <property type="entry name" value="DNA_brk_join_enz"/>
</dbReference>
<evidence type="ECO:0000256" key="1">
    <source>
        <dbReference type="ARBA" id="ARBA00022908"/>
    </source>
</evidence>
<dbReference type="AlphaFoldDB" id="A0A158KZ13"/>
<keyword evidence="1" id="KW-0229">DNA integration</keyword>
<dbReference type="InterPro" id="IPR010998">
    <property type="entry name" value="Integrase_recombinase_N"/>
</dbReference>
<feature type="domain" description="Core-binding (CB)" evidence="6">
    <location>
        <begin position="113"/>
        <end position="198"/>
    </location>
</feature>
<dbReference type="Gene3D" id="1.10.150.130">
    <property type="match status" value="1"/>
</dbReference>
<comment type="caution">
    <text evidence="7">The sequence shown here is derived from an EMBL/GenBank/DDBJ whole genome shotgun (WGS) entry which is preliminary data.</text>
</comment>
<evidence type="ECO:0000259" key="6">
    <source>
        <dbReference type="PROSITE" id="PS51900"/>
    </source>
</evidence>